<evidence type="ECO:0000256" key="2">
    <source>
        <dbReference type="ARBA" id="ARBA00004749"/>
    </source>
</evidence>
<sequence>MAPRHRKKQNPRSSKPPRRAPPEHNFDVIVIGGGLAGLTTTCLLANTGLQVACIDREPPPATLQDVFDGRTTAISWGSRKVLEAAGIWHLIDDEACPIRQIDILDGDSPLLLTFHSDEVGGRTFGWIAENLAIRKALYQRVAELKTAQHIAPATVRNFIVGEAQAACELTDGRSFSARLIIGADGRQSFTREWMGIGTRAWSYHQRALVCNVEHENPHDNIAVEHFYPGGPFATLPLFDSPQGHHRSSVVWTEHGPLKDSALHWDQDSFDAGMTARFPARYGRVRQIGKRYSYPLGLIHAHSYIGPRMALVADAAHGIHPIAGQGLNLGFRDIAELCDLIAEGAQQGADPGRPEMLAAYQRRRRLDNIGMAGATDSLTRLFSNDFTPVRLARRAGLRAVAEFPPAKRFFMKQAMGAAGLLPSLIKDHAA</sequence>
<dbReference type="PROSITE" id="PS01304">
    <property type="entry name" value="UBIH"/>
    <property type="match status" value="1"/>
</dbReference>
<dbReference type="Pfam" id="PF01494">
    <property type="entry name" value="FAD_binding_3"/>
    <property type="match status" value="1"/>
</dbReference>
<dbReference type="SUPFAM" id="SSF51905">
    <property type="entry name" value="FAD/NAD(P)-binding domain"/>
    <property type="match status" value="1"/>
</dbReference>
<dbReference type="Proteomes" id="UP000595362">
    <property type="component" value="Chromosome"/>
</dbReference>
<dbReference type="InterPro" id="IPR002938">
    <property type="entry name" value="FAD-bd"/>
</dbReference>
<dbReference type="GO" id="GO:0016705">
    <property type="term" value="F:oxidoreductase activity, acting on paired donors, with incorporation or reduction of molecular oxygen"/>
    <property type="evidence" value="ECO:0007669"/>
    <property type="project" value="InterPro"/>
</dbReference>
<comment type="pathway">
    <text evidence="2">Cofactor biosynthesis; ubiquinone biosynthesis.</text>
</comment>
<accession>A0A7T5UHI0</accession>
<dbReference type="EMBL" id="CP066681">
    <property type="protein sequence ID" value="QQG36460.1"/>
    <property type="molecule type" value="Genomic_DNA"/>
</dbReference>
<name>A0A7T5UHI0_9BACT</name>
<dbReference type="AlphaFoldDB" id="A0A7T5UHI0"/>
<dbReference type="PANTHER" id="PTHR43876:SF25">
    <property type="entry name" value="MONOOXYGENASE NMA2164"/>
    <property type="match status" value="1"/>
</dbReference>
<evidence type="ECO:0000313" key="10">
    <source>
        <dbReference type="EMBL" id="QQG36460.1"/>
    </source>
</evidence>
<comment type="similarity">
    <text evidence="3">Belongs to the UbiH/COQ6 family.</text>
</comment>
<proteinExistence type="inferred from homology"/>
<evidence type="ECO:0000256" key="5">
    <source>
        <dbReference type="ARBA" id="ARBA00022827"/>
    </source>
</evidence>
<evidence type="ECO:0000256" key="6">
    <source>
        <dbReference type="ARBA" id="ARBA00023002"/>
    </source>
</evidence>
<dbReference type="UniPathway" id="UPA00232"/>
<dbReference type="NCBIfam" id="TIGR01988">
    <property type="entry name" value="Ubi-OHases"/>
    <property type="match status" value="1"/>
</dbReference>
<dbReference type="InterPro" id="IPR010971">
    <property type="entry name" value="UbiH/COQ6"/>
</dbReference>
<dbReference type="InterPro" id="IPR036188">
    <property type="entry name" value="FAD/NAD-bd_sf"/>
</dbReference>
<gene>
    <name evidence="10" type="ORF">HYS17_01315</name>
</gene>
<evidence type="ECO:0000259" key="9">
    <source>
        <dbReference type="Pfam" id="PF01494"/>
    </source>
</evidence>
<reference evidence="10 11" key="1">
    <citation type="submission" date="2020-07" db="EMBL/GenBank/DDBJ databases">
        <title>Huge and variable diversity of episymbiotic CPR bacteria and DPANN archaea in groundwater ecosystems.</title>
        <authorList>
            <person name="He C.Y."/>
            <person name="Keren R."/>
            <person name="Whittaker M."/>
            <person name="Farag I.F."/>
            <person name="Doudna J."/>
            <person name="Cate J.H.D."/>
            <person name="Banfield J.F."/>
        </authorList>
    </citation>
    <scope>NUCLEOTIDE SEQUENCE [LARGE SCALE GENOMIC DNA]</scope>
    <source>
        <strain evidence="10">NC_groundwater_70_Ag_B-0.1um_54_66</strain>
    </source>
</reference>
<dbReference type="GO" id="GO:0071949">
    <property type="term" value="F:FAD binding"/>
    <property type="evidence" value="ECO:0007669"/>
    <property type="project" value="InterPro"/>
</dbReference>
<feature type="domain" description="FAD-binding" evidence="9">
    <location>
        <begin position="26"/>
        <end position="364"/>
    </location>
</feature>
<dbReference type="GO" id="GO:0004497">
    <property type="term" value="F:monooxygenase activity"/>
    <property type="evidence" value="ECO:0007669"/>
    <property type="project" value="UniProtKB-KW"/>
</dbReference>
<dbReference type="PRINTS" id="PR00420">
    <property type="entry name" value="RNGMNOXGNASE"/>
</dbReference>
<keyword evidence="4" id="KW-0285">Flavoprotein</keyword>
<dbReference type="GO" id="GO:0110142">
    <property type="term" value="C:ubiquinone biosynthesis complex"/>
    <property type="evidence" value="ECO:0007669"/>
    <property type="project" value="UniProtKB-ARBA"/>
</dbReference>
<keyword evidence="7" id="KW-0503">Monooxygenase</keyword>
<dbReference type="Gene3D" id="3.50.50.60">
    <property type="entry name" value="FAD/NAD(P)-binding domain"/>
    <property type="match status" value="2"/>
</dbReference>
<protein>
    <submittedName>
        <fullName evidence="10">UbiH/UbiF/VisC/COQ6 family ubiquinone biosynthesis hydroxylase</fullName>
    </submittedName>
</protein>
<dbReference type="FunFam" id="3.50.50.60:FF:000021">
    <property type="entry name" value="Ubiquinone biosynthesis monooxygenase COQ6"/>
    <property type="match status" value="1"/>
</dbReference>
<comment type="cofactor">
    <cofactor evidence="1">
        <name>FAD</name>
        <dbReference type="ChEBI" id="CHEBI:57692"/>
    </cofactor>
</comment>
<dbReference type="GO" id="GO:0006744">
    <property type="term" value="P:ubiquinone biosynthetic process"/>
    <property type="evidence" value="ECO:0007669"/>
    <property type="project" value="UniProtKB-UniPathway"/>
</dbReference>
<evidence type="ECO:0000256" key="4">
    <source>
        <dbReference type="ARBA" id="ARBA00022630"/>
    </source>
</evidence>
<keyword evidence="6" id="KW-0560">Oxidoreductase</keyword>
<keyword evidence="5" id="KW-0274">FAD</keyword>
<feature type="region of interest" description="Disordered" evidence="8">
    <location>
        <begin position="1"/>
        <end position="24"/>
    </location>
</feature>
<evidence type="ECO:0000256" key="3">
    <source>
        <dbReference type="ARBA" id="ARBA00005349"/>
    </source>
</evidence>
<feature type="compositionally biased region" description="Basic residues" evidence="8">
    <location>
        <begin position="1"/>
        <end position="18"/>
    </location>
</feature>
<keyword evidence="10" id="KW-0830">Ubiquinone</keyword>
<dbReference type="InterPro" id="IPR018168">
    <property type="entry name" value="Ubi_Hdrlase_CS"/>
</dbReference>
<evidence type="ECO:0000256" key="8">
    <source>
        <dbReference type="SAM" id="MobiDB-lite"/>
    </source>
</evidence>
<organism evidence="10 11">
    <name type="scientific">Micavibrio aeruginosavorus</name>
    <dbReference type="NCBI Taxonomy" id="349221"/>
    <lineage>
        <taxon>Bacteria</taxon>
        <taxon>Pseudomonadati</taxon>
        <taxon>Bdellovibrionota</taxon>
        <taxon>Bdellovibrionia</taxon>
        <taxon>Bdellovibrionales</taxon>
        <taxon>Pseudobdellovibrionaceae</taxon>
        <taxon>Micavibrio</taxon>
    </lineage>
</organism>
<dbReference type="InterPro" id="IPR051205">
    <property type="entry name" value="UbiH/COQ6_monooxygenase"/>
</dbReference>
<evidence type="ECO:0000256" key="1">
    <source>
        <dbReference type="ARBA" id="ARBA00001974"/>
    </source>
</evidence>
<evidence type="ECO:0000256" key="7">
    <source>
        <dbReference type="ARBA" id="ARBA00023033"/>
    </source>
</evidence>
<evidence type="ECO:0000313" key="11">
    <source>
        <dbReference type="Proteomes" id="UP000595362"/>
    </source>
</evidence>
<dbReference type="PANTHER" id="PTHR43876">
    <property type="entry name" value="UBIQUINONE BIOSYNTHESIS MONOOXYGENASE COQ6, MITOCHONDRIAL"/>
    <property type="match status" value="1"/>
</dbReference>